<keyword evidence="2" id="KW-1185">Reference proteome</keyword>
<organism evidence="1 2">
    <name type="scientific">Zophobihabitans entericus</name>
    <dbReference type="NCBI Taxonomy" id="1635327"/>
    <lineage>
        <taxon>Bacteria</taxon>
        <taxon>Pseudomonadati</taxon>
        <taxon>Pseudomonadota</taxon>
        <taxon>Gammaproteobacteria</taxon>
        <taxon>Orbales</taxon>
        <taxon>Orbaceae</taxon>
        <taxon>Zophobihabitans</taxon>
    </lineage>
</organism>
<evidence type="ECO:0000313" key="1">
    <source>
        <dbReference type="EMBL" id="QIQ22127.1"/>
    </source>
</evidence>
<sequence>MTQQNFFPLEQSVFQNLEHAPSLKGFILPFKSKRAMSDFGQMCLSLRTQLIHLAEFNILAQTKSYPFAILPVQLALQTTGAGTAFLRWRTMDRSKMGVWLWQELLNKVPIHLIADLYAIEKQRITLNMQISLLHTMMRQANECALKMEQAQQCYEARLPQNKENT</sequence>
<dbReference type="Proteomes" id="UP000501168">
    <property type="component" value="Chromosome"/>
</dbReference>
<reference evidence="1 2" key="1">
    <citation type="submission" date="2020-03" db="EMBL/GenBank/DDBJ databases">
        <title>Complete genome sequence of Orbus sp. IPMB12 (BCRC 80908).</title>
        <authorList>
            <person name="Lo W.-S."/>
            <person name="Chang T.-H."/>
            <person name="Kuo C.-H."/>
        </authorList>
    </citation>
    <scope>NUCLEOTIDE SEQUENCE [LARGE SCALE GENOMIC DNA]</scope>
    <source>
        <strain evidence="1 2">IPMB12</strain>
    </source>
</reference>
<dbReference type="EMBL" id="CP050253">
    <property type="protein sequence ID" value="QIQ22127.1"/>
    <property type="molecule type" value="Genomic_DNA"/>
</dbReference>
<dbReference type="InParanoid" id="A0A6G9IE75"/>
<evidence type="ECO:0000313" key="2">
    <source>
        <dbReference type="Proteomes" id="UP000501168"/>
    </source>
</evidence>
<dbReference type="RefSeq" id="WP_166917424.1">
    <property type="nucleotide sequence ID" value="NZ_CP050253.1"/>
</dbReference>
<dbReference type="KEGG" id="orb:IPMB12_10800"/>
<protein>
    <submittedName>
        <fullName evidence="1">DUF3158 family protein</fullName>
    </submittedName>
</protein>
<accession>A0A6G9IE75</accession>
<dbReference type="AlphaFoldDB" id="A0A6G9IE75"/>
<dbReference type="Pfam" id="PF11358">
    <property type="entry name" value="DUF3158"/>
    <property type="match status" value="1"/>
</dbReference>
<proteinExistence type="predicted"/>
<name>A0A6G9IE75_9GAMM</name>
<gene>
    <name evidence="1" type="ORF">IPMB12_10800</name>
</gene>
<dbReference type="InterPro" id="IPR021502">
    <property type="entry name" value="DUF3158"/>
</dbReference>